<name>A0A1E4S9Y7_CYBJN</name>
<dbReference type="InterPro" id="IPR001680">
    <property type="entry name" value="WD40_rpt"/>
</dbReference>
<reference evidence="5 6" key="1">
    <citation type="journal article" date="2016" name="Proc. Natl. Acad. Sci. U.S.A.">
        <title>Comparative genomics of biotechnologically important yeasts.</title>
        <authorList>
            <person name="Riley R."/>
            <person name="Haridas S."/>
            <person name="Wolfe K.H."/>
            <person name="Lopes M.R."/>
            <person name="Hittinger C.T."/>
            <person name="Goeker M."/>
            <person name="Salamov A.A."/>
            <person name="Wisecaver J.H."/>
            <person name="Long T.M."/>
            <person name="Calvey C.H."/>
            <person name="Aerts A.L."/>
            <person name="Barry K.W."/>
            <person name="Choi C."/>
            <person name="Clum A."/>
            <person name="Coughlan A.Y."/>
            <person name="Deshpande S."/>
            <person name="Douglass A.P."/>
            <person name="Hanson S.J."/>
            <person name="Klenk H.-P."/>
            <person name="LaButti K.M."/>
            <person name="Lapidus A."/>
            <person name="Lindquist E.A."/>
            <person name="Lipzen A.M."/>
            <person name="Meier-Kolthoff J.P."/>
            <person name="Ohm R.A."/>
            <person name="Otillar R.P."/>
            <person name="Pangilinan J.L."/>
            <person name="Peng Y."/>
            <person name="Rokas A."/>
            <person name="Rosa C.A."/>
            <person name="Scheuner C."/>
            <person name="Sibirny A.A."/>
            <person name="Slot J.C."/>
            <person name="Stielow J.B."/>
            <person name="Sun H."/>
            <person name="Kurtzman C.P."/>
            <person name="Blackwell M."/>
            <person name="Grigoriev I.V."/>
            <person name="Jeffries T.W."/>
        </authorList>
    </citation>
    <scope>NUCLEOTIDE SEQUENCE [LARGE SCALE GENOMIC DNA]</scope>
    <source>
        <strain evidence="6">ATCC 18201 / CBS 1600 / BCRC 20928 / JCM 3617 / NBRC 0987 / NRRL Y-1542</strain>
    </source>
</reference>
<keyword evidence="2" id="KW-0677">Repeat</keyword>
<proteinExistence type="predicted"/>
<protein>
    <submittedName>
        <fullName evidence="5">Essential protein</fullName>
    </submittedName>
</protein>
<dbReference type="Pfam" id="PF00400">
    <property type="entry name" value="WD40"/>
    <property type="match status" value="1"/>
</dbReference>
<dbReference type="InterPro" id="IPR015943">
    <property type="entry name" value="WD40/YVTN_repeat-like_dom_sf"/>
</dbReference>
<feature type="repeat" description="WD" evidence="3">
    <location>
        <begin position="69"/>
        <end position="100"/>
    </location>
</feature>
<dbReference type="PROSITE" id="PS50294">
    <property type="entry name" value="WD_REPEATS_REGION"/>
    <property type="match status" value="1"/>
</dbReference>
<dbReference type="OrthoDB" id="10261640at2759"/>
<dbReference type="SMART" id="SM00320">
    <property type="entry name" value="WD40"/>
    <property type="match status" value="8"/>
</dbReference>
<evidence type="ECO:0000256" key="3">
    <source>
        <dbReference type="PROSITE-ProRule" id="PRU00221"/>
    </source>
</evidence>
<dbReference type="AlphaFoldDB" id="A0A1E4S9Y7"/>
<evidence type="ECO:0000313" key="5">
    <source>
        <dbReference type="EMBL" id="ODV76336.1"/>
    </source>
</evidence>
<dbReference type="InterPro" id="IPR036322">
    <property type="entry name" value="WD40_repeat_dom_sf"/>
</dbReference>
<feature type="compositionally biased region" description="Acidic residues" evidence="4">
    <location>
        <begin position="46"/>
        <end position="55"/>
    </location>
</feature>
<feature type="region of interest" description="Disordered" evidence="4">
    <location>
        <begin position="23"/>
        <end position="55"/>
    </location>
</feature>
<dbReference type="PROSITE" id="PS50082">
    <property type="entry name" value="WD_REPEATS_2"/>
    <property type="match status" value="1"/>
</dbReference>
<sequence>MAEVPEDQEQEFVQVNEVQEVLEETAEPEPISDDDEEQLGDQQAEPMEEDGDDEDKIEIDMANNSWTYFDKHEDSVFTVLTHPKLPLVATGGGDNTVYMWTSHSQPPKFAQQIKGHKESVITGGFTGDGEFLITGDMAGKILIHQSTKGGQVWKLYGELDEVEEVVWITVHPSQPIFAFGAADGSVWVYQLTPTLEQIMSGFSHQAECTAGVFVNTDDLDSLTLVTASTDGSIVGWNAYTSTPYFKLSETDFKGQKLPWITASLQPRSHILAVGSNEGTLAVVNVASGTLLSAFRVIELKEDQDELDGSVESITWSDTLPLMAIGLVSGSLILFDTKTWRERHSIQLDDAITKVYFIPHTPFLVGSSMNGKIYKWDARTGEELFVGVGHNMGILDFAVVDHANKLITAGDEGVSLVFQTH</sequence>
<keyword evidence="6" id="KW-1185">Reference proteome</keyword>
<organism evidence="5 6">
    <name type="scientific">Cyberlindnera jadinii (strain ATCC 18201 / CBS 1600 / BCRC 20928 / JCM 3617 / NBRC 0987 / NRRL Y-1542)</name>
    <name type="common">Torula yeast</name>
    <name type="synonym">Candida utilis</name>
    <dbReference type="NCBI Taxonomy" id="983966"/>
    <lineage>
        <taxon>Eukaryota</taxon>
        <taxon>Fungi</taxon>
        <taxon>Dikarya</taxon>
        <taxon>Ascomycota</taxon>
        <taxon>Saccharomycotina</taxon>
        <taxon>Saccharomycetes</taxon>
        <taxon>Phaffomycetales</taxon>
        <taxon>Phaffomycetaceae</taxon>
        <taxon>Cyberlindnera</taxon>
    </lineage>
</organism>
<feature type="compositionally biased region" description="Acidic residues" evidence="4">
    <location>
        <begin position="23"/>
        <end position="39"/>
    </location>
</feature>
<dbReference type="GeneID" id="30986758"/>
<dbReference type="Proteomes" id="UP000094389">
    <property type="component" value="Unassembled WGS sequence"/>
</dbReference>
<dbReference type="OMA" id="GPDEVMW"/>
<accession>A0A1E4S9Y7</accession>
<dbReference type="EMBL" id="KV453925">
    <property type="protein sequence ID" value="ODV76336.1"/>
    <property type="molecule type" value="Genomic_DNA"/>
</dbReference>
<dbReference type="RefSeq" id="XP_020073375.1">
    <property type="nucleotide sequence ID" value="XM_020212362.1"/>
</dbReference>
<evidence type="ECO:0000256" key="1">
    <source>
        <dbReference type="ARBA" id="ARBA00022574"/>
    </source>
</evidence>
<dbReference type="InterPro" id="IPR051179">
    <property type="entry name" value="WD_repeat_multifunction"/>
</dbReference>
<dbReference type="SUPFAM" id="SSF50978">
    <property type="entry name" value="WD40 repeat-like"/>
    <property type="match status" value="1"/>
</dbReference>
<evidence type="ECO:0000256" key="4">
    <source>
        <dbReference type="SAM" id="MobiDB-lite"/>
    </source>
</evidence>
<dbReference type="STRING" id="983966.A0A1E4S9Y7"/>
<gene>
    <name evidence="5" type="ORF">CYBJADRAFT_121562</name>
</gene>
<dbReference type="PANTHER" id="PTHR19857">
    <property type="entry name" value="MITOCHONDRIAL DIVISION PROTEIN 1-RELATED"/>
    <property type="match status" value="1"/>
</dbReference>
<evidence type="ECO:0000256" key="2">
    <source>
        <dbReference type="ARBA" id="ARBA00022737"/>
    </source>
</evidence>
<dbReference type="Gene3D" id="2.130.10.10">
    <property type="entry name" value="YVTN repeat-like/Quinoprotein amine dehydrogenase"/>
    <property type="match status" value="1"/>
</dbReference>
<evidence type="ECO:0000313" key="6">
    <source>
        <dbReference type="Proteomes" id="UP000094389"/>
    </source>
</evidence>
<keyword evidence="1 3" id="KW-0853">WD repeat</keyword>
<dbReference type="PANTHER" id="PTHR19857:SF8">
    <property type="entry name" value="ANGIO-ASSOCIATED MIGRATORY CELL PROTEIN"/>
    <property type="match status" value="1"/>
</dbReference>